<dbReference type="EMBL" id="CP033367">
    <property type="protein sequence ID" value="QKD04854.1"/>
    <property type="molecule type" value="Genomic_DNA"/>
</dbReference>
<evidence type="ECO:0000313" key="4">
    <source>
        <dbReference type="EMBL" id="QKD04854.1"/>
    </source>
</evidence>
<evidence type="ECO:0000259" key="3">
    <source>
        <dbReference type="PROSITE" id="PS50977"/>
    </source>
</evidence>
<dbReference type="SUPFAM" id="SSF46689">
    <property type="entry name" value="Homeodomain-like"/>
    <property type="match status" value="1"/>
</dbReference>
<dbReference type="PROSITE" id="PS50977">
    <property type="entry name" value="HTH_TETR_2"/>
    <property type="match status" value="1"/>
</dbReference>
<dbReference type="Gene3D" id="1.10.357.10">
    <property type="entry name" value="Tetracycline Repressor, domain 2"/>
    <property type="match status" value="1"/>
</dbReference>
<dbReference type="RefSeq" id="WP_027034211.1">
    <property type="nucleotide sequence ID" value="NZ_CP033367.1"/>
</dbReference>
<accession>A0A6M7WXN4</accession>
<dbReference type="InterPro" id="IPR009057">
    <property type="entry name" value="Homeodomain-like_sf"/>
</dbReference>
<evidence type="ECO:0000256" key="1">
    <source>
        <dbReference type="ARBA" id="ARBA00023125"/>
    </source>
</evidence>
<dbReference type="Pfam" id="PF21351">
    <property type="entry name" value="TetR_C_41"/>
    <property type="match status" value="1"/>
</dbReference>
<dbReference type="PRINTS" id="PR00455">
    <property type="entry name" value="HTHTETR"/>
</dbReference>
<name>A0A6M7WXN4_RHILI</name>
<dbReference type="Proteomes" id="UP000503017">
    <property type="component" value="Chromosome"/>
</dbReference>
<dbReference type="InterPro" id="IPR001647">
    <property type="entry name" value="HTH_TetR"/>
</dbReference>
<gene>
    <name evidence="4" type="ORF">EB235_28005</name>
</gene>
<dbReference type="PANTHER" id="PTHR30055:SF223">
    <property type="entry name" value="HTH-TYPE TRANSCRIPTIONAL REGULATOR UIDR"/>
    <property type="match status" value="1"/>
</dbReference>
<dbReference type="GO" id="GO:0000976">
    <property type="term" value="F:transcription cis-regulatory region binding"/>
    <property type="evidence" value="ECO:0007669"/>
    <property type="project" value="TreeGrafter"/>
</dbReference>
<dbReference type="GO" id="GO:0003700">
    <property type="term" value="F:DNA-binding transcription factor activity"/>
    <property type="evidence" value="ECO:0007669"/>
    <property type="project" value="TreeGrafter"/>
</dbReference>
<dbReference type="InterPro" id="IPR050109">
    <property type="entry name" value="HTH-type_TetR-like_transc_reg"/>
</dbReference>
<dbReference type="AlphaFoldDB" id="A0A6M7WXN4"/>
<dbReference type="InterPro" id="IPR049484">
    <property type="entry name" value="Rv0078-like_C"/>
</dbReference>
<dbReference type="Pfam" id="PF00440">
    <property type="entry name" value="TetR_N"/>
    <property type="match status" value="1"/>
</dbReference>
<organism evidence="4 5">
    <name type="scientific">Mesorhizobium loti R88b</name>
    <dbReference type="NCBI Taxonomy" id="935548"/>
    <lineage>
        <taxon>Bacteria</taxon>
        <taxon>Pseudomonadati</taxon>
        <taxon>Pseudomonadota</taxon>
        <taxon>Alphaproteobacteria</taxon>
        <taxon>Hyphomicrobiales</taxon>
        <taxon>Phyllobacteriaceae</taxon>
        <taxon>Mesorhizobium</taxon>
    </lineage>
</organism>
<evidence type="ECO:0000313" key="5">
    <source>
        <dbReference type="Proteomes" id="UP000503017"/>
    </source>
</evidence>
<protein>
    <submittedName>
        <fullName evidence="4">TetR/AcrR family transcriptional regulator</fullName>
    </submittedName>
</protein>
<proteinExistence type="predicted"/>
<dbReference type="PANTHER" id="PTHR30055">
    <property type="entry name" value="HTH-TYPE TRANSCRIPTIONAL REGULATOR RUTR"/>
    <property type="match status" value="1"/>
</dbReference>
<feature type="DNA-binding region" description="H-T-H motif" evidence="2">
    <location>
        <begin position="33"/>
        <end position="52"/>
    </location>
</feature>
<reference evidence="4 5" key="1">
    <citation type="submission" date="2018-10" db="EMBL/GenBank/DDBJ databases">
        <authorList>
            <person name="Perry B.J."/>
            <person name="Sullivan J.T."/>
            <person name="Murphy R.J.T."/>
            <person name="Ramsay J.P."/>
            <person name="Ronson C.W."/>
        </authorList>
    </citation>
    <scope>NUCLEOTIDE SEQUENCE [LARGE SCALE GENOMIC DNA]</scope>
    <source>
        <strain evidence="4 5">R88b</strain>
    </source>
</reference>
<feature type="domain" description="HTH tetR-type" evidence="3">
    <location>
        <begin position="10"/>
        <end position="70"/>
    </location>
</feature>
<sequence length="202" mass="21744">MHRPRKEMIAETRAKLIAAARQAFGTTGYAEASMDDFTAAAGLTRGALYHHFGDKKGLLEAVIAEIDAEMAARVNEVASRAPTRWQRFVDECTTYIEMALEPEIQRIMFRDGPAVLGDPAQWSNANACVGSMADHLAVLQGEGVVVPGLDPETAARLINGASSQASQRIANSNDPEATSKMVVAAFKQLLEGLLKKNSGRTD</sequence>
<keyword evidence="1 2" id="KW-0238">DNA-binding</keyword>
<evidence type="ECO:0000256" key="2">
    <source>
        <dbReference type="PROSITE-ProRule" id="PRU00335"/>
    </source>
</evidence>